<dbReference type="PATRIC" id="fig|862908.3.peg.1406"/>
<dbReference type="UniPathway" id="UPA00257">
    <property type="reaction ID" value="UER00367"/>
</dbReference>
<reference evidence="5" key="1">
    <citation type="journal article" date="2013" name="ISME J.">
        <title>A small predatory core genome in the divergent marine Bacteriovorax marinus SJ and the terrestrial Bdellovibrio bacteriovorus.</title>
        <authorList>
            <person name="Crossman L.C."/>
            <person name="Chen H."/>
            <person name="Cerdeno-Tarraga A.M."/>
            <person name="Brooks K."/>
            <person name="Quail M.A."/>
            <person name="Pineiro S.A."/>
            <person name="Hobley L."/>
            <person name="Sockett R.E."/>
            <person name="Bentley S.D."/>
            <person name="Parkhill J."/>
            <person name="Williams H.N."/>
            <person name="Stine O.C."/>
        </authorList>
    </citation>
    <scope>NUCLEOTIDE SEQUENCE [LARGE SCALE GENOMIC DNA]</scope>
    <source>
        <strain evidence="5">ATCC BAA-682 / DSM 15412 / SJ</strain>
    </source>
</reference>
<dbReference type="PANTHER" id="PTHR10572:SF24">
    <property type="entry name" value="3-HYDROXY-3-METHYLGLUTARYL-COENZYME A REDUCTASE"/>
    <property type="match status" value="1"/>
</dbReference>
<dbReference type="Gene3D" id="3.90.770.10">
    <property type="entry name" value="3-hydroxy-3-methylglutaryl-coenzyme A Reductase, Chain A, domain 2"/>
    <property type="match status" value="2"/>
</dbReference>
<dbReference type="InterPro" id="IPR023074">
    <property type="entry name" value="HMG_CoA_Rdtase_cat_sf"/>
</dbReference>
<dbReference type="NCBIfam" id="TIGR00532">
    <property type="entry name" value="HMG_CoA_R_NAD"/>
    <property type="match status" value="1"/>
</dbReference>
<dbReference type="SUPFAM" id="SSF56542">
    <property type="entry name" value="Substrate-binding domain of HMG-CoA reductase"/>
    <property type="match status" value="1"/>
</dbReference>
<comment type="pathway">
    <text evidence="3">Metabolic intermediate metabolism; (R)-mevalonate degradation; (S)-3-hydroxy-3-methylglutaryl-CoA from (R)-mevalonate: step 1/1.</text>
</comment>
<dbReference type="STRING" id="862908.BMS_1477"/>
<evidence type="ECO:0000256" key="3">
    <source>
        <dbReference type="RuleBase" id="RU361219"/>
    </source>
</evidence>
<dbReference type="GO" id="GO:0004420">
    <property type="term" value="F:hydroxymethylglutaryl-CoA reductase (NADPH) activity"/>
    <property type="evidence" value="ECO:0007669"/>
    <property type="project" value="InterPro"/>
</dbReference>
<gene>
    <name evidence="4" type="primary">mvaA</name>
    <name evidence="4" type="ordered locus">BMS_1477</name>
</gene>
<comment type="catalytic activity">
    <reaction evidence="3">
        <text>(R)-mevalonate + 2 NAD(+) + CoA = (3S)-3-hydroxy-3-methylglutaryl-CoA + 2 NADH + 2 H(+)</text>
        <dbReference type="Rhea" id="RHEA:14833"/>
        <dbReference type="ChEBI" id="CHEBI:15378"/>
        <dbReference type="ChEBI" id="CHEBI:36464"/>
        <dbReference type="ChEBI" id="CHEBI:43074"/>
        <dbReference type="ChEBI" id="CHEBI:57287"/>
        <dbReference type="ChEBI" id="CHEBI:57540"/>
        <dbReference type="ChEBI" id="CHEBI:57945"/>
        <dbReference type="EC" id="1.1.1.88"/>
    </reaction>
</comment>
<comment type="similarity">
    <text evidence="1 3">Belongs to the HMG-CoA reductase family.</text>
</comment>
<sequence>MNIISGFSKLTKLEKINYLVENFLEGSRFSKEKIKSFWHDNALEQKVFDDFSENTITNFYAPYGVVPNFLLNGKIHCIPMVIEESSVVAASAKAAKFWLDRGGFKASVVSTIKVGQVHFIWKGESAQLYSFFNEVKSELIESVSPLVQNMKKRGGGLLSLELKDCTDLEEGYYQFHGEFETCDAMGANFINSVLEAIGKKWQEFISLNNSFEQEQRDVQIVMCILSNYTPKCLVKAWVECDINELNDSGLGMEPSEFANKFARAVRIAQKDVGRAVTHNKGIFNGIDAVVLATGNDFRAIEACGHAYAARDGQYRSLSNCSIENGKFKFEIEIPLALGTVGGLTSLHPMSKISLDMLGNPNARELMMITAALGLAQNFGAVRSLVTTGIQKGHMKMHLMNILNHLEANDQERELARKEFETQVISFNSVRDFIAGLRNYQ</sequence>
<dbReference type="AlphaFoldDB" id="E1X0A7"/>
<dbReference type="PROSITE" id="PS50065">
    <property type="entry name" value="HMG_COA_REDUCTASE_4"/>
    <property type="match status" value="1"/>
</dbReference>
<dbReference type="InterPro" id="IPR002202">
    <property type="entry name" value="HMG_CoA_Rdtase"/>
</dbReference>
<dbReference type="KEGG" id="bmx:BMS_1477"/>
<dbReference type="HOGENOM" id="CLU_033422_0_0_7"/>
<evidence type="ECO:0000313" key="4">
    <source>
        <dbReference type="EMBL" id="CBW26335.1"/>
    </source>
</evidence>
<name>E1X0A7_HALMS</name>
<dbReference type="Pfam" id="PF00368">
    <property type="entry name" value="HMG-CoA_red"/>
    <property type="match status" value="1"/>
</dbReference>
<dbReference type="GO" id="GO:0140643">
    <property type="term" value="F:hydroxymethylglutaryl-CoA reductase (NADH) activity"/>
    <property type="evidence" value="ECO:0007669"/>
    <property type="project" value="UniProtKB-EC"/>
</dbReference>
<dbReference type="InterPro" id="IPR009023">
    <property type="entry name" value="HMG_CoA_Rdtase_NAD(P)-bd_sf"/>
</dbReference>
<dbReference type="SUPFAM" id="SSF55035">
    <property type="entry name" value="NAD-binding domain of HMG-CoA reductase"/>
    <property type="match status" value="1"/>
</dbReference>
<protein>
    <recommendedName>
        <fullName evidence="3">3-hydroxy-3-methylglutaryl coenzyme A reductase</fullName>
        <shortName evidence="3">HMG-CoA reductase</shortName>
        <ecNumber evidence="3">1.1.1.88</ecNumber>
    </recommendedName>
</protein>
<dbReference type="PANTHER" id="PTHR10572">
    <property type="entry name" value="3-HYDROXY-3-METHYLGLUTARYL-COENZYME A REDUCTASE"/>
    <property type="match status" value="1"/>
</dbReference>
<dbReference type="eggNOG" id="COG1257">
    <property type="taxonomic scope" value="Bacteria"/>
</dbReference>
<keyword evidence="5" id="KW-1185">Reference proteome</keyword>
<proteinExistence type="inferred from homology"/>
<dbReference type="GO" id="GO:0015936">
    <property type="term" value="P:coenzyme A metabolic process"/>
    <property type="evidence" value="ECO:0007669"/>
    <property type="project" value="InterPro"/>
</dbReference>
<dbReference type="Gene3D" id="1.10.8.660">
    <property type="match status" value="1"/>
</dbReference>
<dbReference type="InterPro" id="IPR004553">
    <property type="entry name" value="HMG_CoA_Rdtase_bac-typ"/>
</dbReference>
<evidence type="ECO:0000313" key="5">
    <source>
        <dbReference type="Proteomes" id="UP000008963"/>
    </source>
</evidence>
<dbReference type="RefSeq" id="WP_014244118.1">
    <property type="nucleotide sequence ID" value="NC_016620.1"/>
</dbReference>
<organism evidence="4 5">
    <name type="scientific">Halobacteriovorax marinus (strain ATCC BAA-682 / DSM 15412 / SJ)</name>
    <name type="common">Bacteriovorax marinus</name>
    <dbReference type="NCBI Taxonomy" id="862908"/>
    <lineage>
        <taxon>Bacteria</taxon>
        <taxon>Pseudomonadati</taxon>
        <taxon>Bdellovibrionota</taxon>
        <taxon>Bacteriovoracia</taxon>
        <taxon>Bacteriovoracales</taxon>
        <taxon>Halobacteriovoraceae</taxon>
        <taxon>Halobacteriovorax</taxon>
    </lineage>
</organism>
<dbReference type="InterPro" id="IPR009029">
    <property type="entry name" value="HMG_CoA_Rdtase_sub-bd_dom_sf"/>
</dbReference>
<dbReference type="EMBL" id="FQ312005">
    <property type="protein sequence ID" value="CBW26335.1"/>
    <property type="molecule type" value="Genomic_DNA"/>
</dbReference>
<keyword evidence="2 3" id="KW-0560">Oxidoreductase</keyword>
<keyword evidence="3" id="KW-0520">NAD</keyword>
<dbReference type="Proteomes" id="UP000008963">
    <property type="component" value="Chromosome"/>
</dbReference>
<dbReference type="EC" id="1.1.1.88" evidence="3"/>
<dbReference type="CDD" id="cd00644">
    <property type="entry name" value="HMG-CoA_reductase_classII"/>
    <property type="match status" value="1"/>
</dbReference>
<evidence type="ECO:0000256" key="2">
    <source>
        <dbReference type="ARBA" id="ARBA00023002"/>
    </source>
</evidence>
<evidence type="ECO:0000256" key="1">
    <source>
        <dbReference type="ARBA" id="ARBA00007661"/>
    </source>
</evidence>
<accession>E1X0A7</accession>